<dbReference type="Proteomes" id="UP001162164">
    <property type="component" value="Unassembled WGS sequence"/>
</dbReference>
<gene>
    <name evidence="1" type="ORF">NQ317_002582</name>
</gene>
<reference evidence="1" key="1">
    <citation type="journal article" date="2023" name="Insect Mol. Biol.">
        <title>Genome sequencing provides insights into the evolution of gene families encoding plant cell wall-degrading enzymes in longhorned beetles.</title>
        <authorList>
            <person name="Shin N.R."/>
            <person name="Okamura Y."/>
            <person name="Kirsch R."/>
            <person name="Pauchet Y."/>
        </authorList>
    </citation>
    <scope>NUCLEOTIDE SEQUENCE</scope>
    <source>
        <strain evidence="1">MMC_N1</strain>
    </source>
</reference>
<organism evidence="1 2">
    <name type="scientific">Molorchus minor</name>
    <dbReference type="NCBI Taxonomy" id="1323400"/>
    <lineage>
        <taxon>Eukaryota</taxon>
        <taxon>Metazoa</taxon>
        <taxon>Ecdysozoa</taxon>
        <taxon>Arthropoda</taxon>
        <taxon>Hexapoda</taxon>
        <taxon>Insecta</taxon>
        <taxon>Pterygota</taxon>
        <taxon>Neoptera</taxon>
        <taxon>Endopterygota</taxon>
        <taxon>Coleoptera</taxon>
        <taxon>Polyphaga</taxon>
        <taxon>Cucujiformia</taxon>
        <taxon>Chrysomeloidea</taxon>
        <taxon>Cerambycidae</taxon>
        <taxon>Lamiinae</taxon>
        <taxon>Monochamini</taxon>
        <taxon>Molorchus</taxon>
    </lineage>
</organism>
<feature type="non-terminal residue" evidence="1">
    <location>
        <position position="69"/>
    </location>
</feature>
<sequence>MGLGKTNRVPKTAAGLKDLKKLKELAQKRLIFCLLCDYYHQADNMHKVRYRDDEITPGDDIFSMMSLNV</sequence>
<keyword evidence="2" id="KW-1185">Reference proteome</keyword>
<evidence type="ECO:0000313" key="1">
    <source>
        <dbReference type="EMBL" id="KAJ8981388.1"/>
    </source>
</evidence>
<proteinExistence type="predicted"/>
<name>A0ABQ9JTN2_9CUCU</name>
<comment type="caution">
    <text evidence="1">The sequence shown here is derived from an EMBL/GenBank/DDBJ whole genome shotgun (WGS) entry which is preliminary data.</text>
</comment>
<dbReference type="EMBL" id="JAPWTJ010000185">
    <property type="protein sequence ID" value="KAJ8981388.1"/>
    <property type="molecule type" value="Genomic_DNA"/>
</dbReference>
<evidence type="ECO:0000313" key="2">
    <source>
        <dbReference type="Proteomes" id="UP001162164"/>
    </source>
</evidence>
<protein>
    <submittedName>
        <fullName evidence="1">Uncharacterized protein</fullName>
    </submittedName>
</protein>
<accession>A0ABQ9JTN2</accession>